<keyword evidence="3" id="KW-0268">Exocytosis</keyword>
<keyword evidence="4" id="KW-1052">Target cell membrane</keyword>
<organism evidence="14 15">
    <name type="scientific">Amblyomma americanum</name>
    <name type="common">Lone star tick</name>
    <dbReference type="NCBI Taxonomy" id="6943"/>
    <lineage>
        <taxon>Eukaryota</taxon>
        <taxon>Metazoa</taxon>
        <taxon>Ecdysozoa</taxon>
        <taxon>Arthropoda</taxon>
        <taxon>Chelicerata</taxon>
        <taxon>Arachnida</taxon>
        <taxon>Acari</taxon>
        <taxon>Parasitiformes</taxon>
        <taxon>Ixodida</taxon>
        <taxon>Ixodoidea</taxon>
        <taxon>Ixodidae</taxon>
        <taxon>Amblyomminae</taxon>
        <taxon>Amblyomma</taxon>
    </lineage>
</organism>
<evidence type="ECO:0000256" key="6">
    <source>
        <dbReference type="ARBA" id="ARBA00022741"/>
    </source>
</evidence>
<evidence type="ECO:0000256" key="11">
    <source>
        <dbReference type="SAM" id="MobiDB-lite"/>
    </source>
</evidence>
<evidence type="ECO:0008006" key="16">
    <source>
        <dbReference type="Google" id="ProtNLM"/>
    </source>
</evidence>
<dbReference type="Gene3D" id="1.10.533.10">
    <property type="entry name" value="Death Domain, Fas"/>
    <property type="match status" value="1"/>
</dbReference>
<evidence type="ECO:0000259" key="13">
    <source>
        <dbReference type="PROSITE" id="PS51424"/>
    </source>
</evidence>
<dbReference type="SUPFAM" id="SSF48403">
    <property type="entry name" value="Ankyrin repeat"/>
    <property type="match status" value="1"/>
</dbReference>
<reference evidence="14 15" key="1">
    <citation type="journal article" date="2023" name="Arcadia Sci">
        <title>De novo assembly of a long-read Amblyomma americanum tick genome.</title>
        <authorList>
            <person name="Chou S."/>
            <person name="Poskanzer K.E."/>
            <person name="Rollins M."/>
            <person name="Thuy-Boun P.S."/>
        </authorList>
    </citation>
    <scope>NUCLEOTIDE SEQUENCE [LARGE SCALE GENOMIC DNA]</scope>
    <source>
        <strain evidence="14">F_SG_1</strain>
        <tissue evidence="14">Salivary glands</tissue>
    </source>
</reference>
<keyword evidence="15" id="KW-1185">Reference proteome</keyword>
<dbReference type="EMBL" id="JARKHS020002202">
    <property type="protein sequence ID" value="KAK8787024.1"/>
    <property type="molecule type" value="Genomic_DNA"/>
</dbReference>
<dbReference type="GO" id="GO:0044231">
    <property type="term" value="C:host cell presynaptic membrane"/>
    <property type="evidence" value="ECO:0007669"/>
    <property type="project" value="UniProtKB-KW"/>
</dbReference>
<feature type="domain" description="Death" evidence="12">
    <location>
        <begin position="1075"/>
        <end position="1151"/>
    </location>
</feature>
<keyword evidence="7" id="KW-0638">Presynaptic neurotoxin</keyword>
<comment type="subcellular location">
    <subcellularLocation>
        <location evidence="2">Target cell membrane</location>
    </subcellularLocation>
</comment>
<name>A0AAQ4FI85_AMBAM</name>
<dbReference type="InterPro" id="IPR002110">
    <property type="entry name" value="Ankyrin_rpt"/>
</dbReference>
<dbReference type="PROSITE" id="PS51424">
    <property type="entry name" value="ROC"/>
    <property type="match status" value="1"/>
</dbReference>
<comment type="caution">
    <text evidence="14">The sequence shown here is derived from an EMBL/GenBank/DDBJ whole genome shotgun (WGS) entry which is preliminary data.</text>
</comment>
<dbReference type="GO" id="GO:0000166">
    <property type="term" value="F:nucleotide binding"/>
    <property type="evidence" value="ECO:0007669"/>
    <property type="project" value="UniProtKB-KW"/>
</dbReference>
<evidence type="ECO:0000313" key="15">
    <source>
        <dbReference type="Proteomes" id="UP001321473"/>
    </source>
</evidence>
<evidence type="ECO:0000256" key="1">
    <source>
        <dbReference type="ARBA" id="ARBA00001946"/>
    </source>
</evidence>
<evidence type="ECO:0000256" key="9">
    <source>
        <dbReference type="ARBA" id="ARBA00023298"/>
    </source>
</evidence>
<gene>
    <name evidence="14" type="ORF">V5799_023200</name>
</gene>
<feature type="region of interest" description="Disordered" evidence="11">
    <location>
        <begin position="1"/>
        <end position="21"/>
    </location>
</feature>
<dbReference type="Pfam" id="PF00531">
    <property type="entry name" value="Death"/>
    <property type="match status" value="1"/>
</dbReference>
<feature type="repeat" description="ANK" evidence="10">
    <location>
        <begin position="240"/>
        <end position="272"/>
    </location>
</feature>
<keyword evidence="7" id="KW-0528">Neurotoxin</keyword>
<sequence>MFTARDSDWVGLDDAPPSDSNVAPTWRENMTAAMCAIPLPSFPYSYHLFCCIVKKRARHAEDVLIRRSAQDENFVVAALFCAVEEGNYAGLEELFSMSHINPNQSNKHGETAVHIAAGLAQLQILKLLHSKGANLKLTDSHGDSAMYWAARQGHTDVIQYLWESGVSVDCQNKSGETALHVAARYGHHPAVKLLCSFGANINVTDEHGDTALHIAAWHGFPTIMHVLCEAGAHTHLRNKEGETPVHTASARGHLESVRCLLEAGADPDLLDKHGCTALHLALRRHHVSVALLLLHNGCQTDVVDNHGETAIHVAARDGLLSLAQTLCAFGCKVDVPNKAGLYPLHLAAKNGHTEIVRCLCLAGCNVDQKNRDGIPAEITALAQGHSAIGDLLNRLRNEQLKEEYIAQMIPGTQPLSRIKLKVLGHSGVGKTTLLESLKCGYFSSWFRRSKTSPTSPKPRPTSGPHSSRSSTPAMDEYTIDTDSENNIRTADLNDTAELNDYKKSTTPPALLISSCADVMGGSQPLFPGTTNVNYTHGIDVQQVTVSGVGDLSIWEFSGHEPYLMLYDHFVGNSHCLHLVVFSLADPVQTQIRQVCFWLAYLQARAPPVEPLGMGGKSASPLRVALVATHADVCASNTNRNQNCDAQQQQNNAEAEARIILAAAKERFQHVFDLHETVFVMDAHVVGSQSMKSLKQYMSNNRAKIVQSLPKSTGFLDSMVGHLPNWRKSSPSFPVLTWRQFMDMVHIQVNPLAGEEHMRELIHQLQLMGEVLYTKSETEDTVVLNPKWLCSSVIGELLSQEHLGKARVTGCYTVEDFQFAFPDTDAIDLLQVLENLKMCTKCDYEGDVEYEFPCFNLLETLACLWDPSDPGYTQGVYCGVHVLPFDDFPHILATIFSRIQVQLRRASMEHADSDSNLYQWLRGSKFCSGALEGMLTLVDNDSALEVKVRGPRGSSSSCFYFLEDLLMVVDDVLGEICPGAQFERHLLSAADLRHHAPSPARYPARLVMRAMLNDGGLHAQVLHPQTGMPESACDLLCCRDVASAASLVCGPDTHASQLSLLTRQRLGAALDPPEKLGRDWCLLAVQLGMTERLPELDPESKESGVLATSGKSPIARVLGEWTLVMDSTIGHLARALDELGRGDAADIVLGTSPLVKVAVAAPASPASPVASRHDDARMAAAVSAASSSNISR</sequence>
<evidence type="ECO:0000256" key="5">
    <source>
        <dbReference type="ARBA" id="ARBA00022737"/>
    </source>
</evidence>
<dbReference type="InterPro" id="IPR036770">
    <property type="entry name" value="Ankyrin_rpt-contain_sf"/>
</dbReference>
<dbReference type="PROSITE" id="PS50088">
    <property type="entry name" value="ANK_REPEAT"/>
    <property type="match status" value="8"/>
</dbReference>
<keyword evidence="9" id="KW-1053">Target membrane</keyword>
<dbReference type="GO" id="GO:0007165">
    <property type="term" value="P:signal transduction"/>
    <property type="evidence" value="ECO:0007669"/>
    <property type="project" value="InterPro"/>
</dbReference>
<keyword evidence="7" id="KW-0800">Toxin</keyword>
<feature type="repeat" description="ANK" evidence="10">
    <location>
        <begin position="339"/>
        <end position="371"/>
    </location>
</feature>
<feature type="domain" description="Roc" evidence="13">
    <location>
        <begin position="411"/>
        <end position="704"/>
    </location>
</feature>
<evidence type="ECO:0000256" key="4">
    <source>
        <dbReference type="ARBA" id="ARBA00022537"/>
    </source>
</evidence>
<dbReference type="SUPFAM" id="SSF52540">
    <property type="entry name" value="P-loop containing nucleoside triphosphate hydrolases"/>
    <property type="match status" value="1"/>
</dbReference>
<dbReference type="InterPro" id="IPR000488">
    <property type="entry name" value="Death_dom"/>
</dbReference>
<evidence type="ECO:0000256" key="10">
    <source>
        <dbReference type="PROSITE-ProRule" id="PRU00023"/>
    </source>
</evidence>
<dbReference type="PANTHER" id="PTHR24171">
    <property type="entry name" value="ANKYRIN REPEAT DOMAIN-CONTAINING PROTEIN 39-RELATED"/>
    <property type="match status" value="1"/>
</dbReference>
<feature type="region of interest" description="Disordered" evidence="11">
    <location>
        <begin position="448"/>
        <end position="485"/>
    </location>
</feature>
<evidence type="ECO:0000313" key="14">
    <source>
        <dbReference type="EMBL" id="KAK8787024.1"/>
    </source>
</evidence>
<dbReference type="Proteomes" id="UP001321473">
    <property type="component" value="Unassembled WGS sequence"/>
</dbReference>
<dbReference type="CDD" id="cd08782">
    <property type="entry name" value="Death_DAPK1"/>
    <property type="match status" value="1"/>
</dbReference>
<dbReference type="SMART" id="SM00005">
    <property type="entry name" value="DEATH"/>
    <property type="match status" value="1"/>
</dbReference>
<feature type="compositionally biased region" description="Polar residues" evidence="11">
    <location>
        <begin position="463"/>
        <end position="472"/>
    </location>
</feature>
<dbReference type="Pfam" id="PF00023">
    <property type="entry name" value="Ank"/>
    <property type="match status" value="1"/>
</dbReference>
<dbReference type="InterPro" id="IPR020859">
    <property type="entry name" value="ROC"/>
</dbReference>
<feature type="repeat" description="ANK" evidence="10">
    <location>
        <begin position="207"/>
        <end position="239"/>
    </location>
</feature>
<dbReference type="InterPro" id="IPR027417">
    <property type="entry name" value="P-loop_NTPase"/>
</dbReference>
<evidence type="ECO:0000259" key="12">
    <source>
        <dbReference type="PROSITE" id="PS50017"/>
    </source>
</evidence>
<evidence type="ECO:0000256" key="8">
    <source>
        <dbReference type="ARBA" id="ARBA00023043"/>
    </source>
</evidence>
<keyword evidence="5" id="KW-0677">Repeat</keyword>
<comment type="cofactor">
    <cofactor evidence="1">
        <name>Mg(2+)</name>
        <dbReference type="ChEBI" id="CHEBI:18420"/>
    </cofactor>
</comment>
<feature type="repeat" description="ANK" evidence="10">
    <location>
        <begin position="108"/>
        <end position="140"/>
    </location>
</feature>
<dbReference type="PROSITE" id="PS50017">
    <property type="entry name" value="DEATH_DOMAIN"/>
    <property type="match status" value="1"/>
</dbReference>
<dbReference type="PROSITE" id="PS50297">
    <property type="entry name" value="ANK_REP_REGION"/>
    <property type="match status" value="8"/>
</dbReference>
<dbReference type="Pfam" id="PF12796">
    <property type="entry name" value="Ank_2"/>
    <property type="match status" value="2"/>
</dbReference>
<keyword evidence="8 10" id="KW-0040">ANK repeat</keyword>
<keyword evidence="9" id="KW-0472">Membrane</keyword>
<dbReference type="Pfam" id="PF13637">
    <property type="entry name" value="Ank_4"/>
    <property type="match status" value="1"/>
</dbReference>
<evidence type="ECO:0000256" key="2">
    <source>
        <dbReference type="ARBA" id="ARBA00004175"/>
    </source>
</evidence>
<dbReference type="GO" id="GO:0044218">
    <property type="term" value="C:other organism cell membrane"/>
    <property type="evidence" value="ECO:0007669"/>
    <property type="project" value="UniProtKB-KW"/>
</dbReference>
<dbReference type="Gene3D" id="3.40.50.300">
    <property type="entry name" value="P-loop containing nucleotide triphosphate hydrolases"/>
    <property type="match status" value="1"/>
</dbReference>
<evidence type="ECO:0000256" key="7">
    <source>
        <dbReference type="ARBA" id="ARBA00023028"/>
    </source>
</evidence>
<feature type="repeat" description="ANK" evidence="10">
    <location>
        <begin position="273"/>
        <end position="305"/>
    </location>
</feature>
<dbReference type="SUPFAM" id="SSF47986">
    <property type="entry name" value="DEATH domain"/>
    <property type="match status" value="1"/>
</dbReference>
<feature type="repeat" description="ANK" evidence="10">
    <location>
        <begin position="174"/>
        <end position="206"/>
    </location>
</feature>
<proteinExistence type="predicted"/>
<dbReference type="InterPro" id="IPR011029">
    <property type="entry name" value="DEATH-like_dom_sf"/>
</dbReference>
<evidence type="ECO:0000256" key="3">
    <source>
        <dbReference type="ARBA" id="ARBA00022483"/>
    </source>
</evidence>
<dbReference type="AlphaFoldDB" id="A0AAQ4FI85"/>
<dbReference type="PANTHER" id="PTHR24171:SF9">
    <property type="entry name" value="ANKYRIN REPEAT DOMAIN-CONTAINING PROTEIN 39"/>
    <property type="match status" value="1"/>
</dbReference>
<dbReference type="Gene3D" id="1.25.40.20">
    <property type="entry name" value="Ankyrin repeat-containing domain"/>
    <property type="match status" value="3"/>
</dbReference>
<feature type="repeat" description="ANK" evidence="10">
    <location>
        <begin position="306"/>
        <end position="338"/>
    </location>
</feature>
<dbReference type="GO" id="GO:0006887">
    <property type="term" value="P:exocytosis"/>
    <property type="evidence" value="ECO:0007669"/>
    <property type="project" value="UniProtKB-KW"/>
</dbReference>
<feature type="repeat" description="ANK" evidence="10">
    <location>
        <begin position="141"/>
        <end position="173"/>
    </location>
</feature>
<keyword evidence="6" id="KW-0547">Nucleotide-binding</keyword>
<accession>A0AAQ4FI85</accession>
<dbReference type="SMART" id="SM00248">
    <property type="entry name" value="ANK"/>
    <property type="match status" value="9"/>
</dbReference>
<protein>
    <recommendedName>
        <fullName evidence="16">Non-specific serine/threonine protein kinase</fullName>
    </recommendedName>
</protein>